<protein>
    <submittedName>
        <fullName evidence="1">Uncharacterized protein</fullName>
    </submittedName>
</protein>
<keyword evidence="2" id="KW-1185">Reference proteome</keyword>
<evidence type="ECO:0000313" key="2">
    <source>
        <dbReference type="Proteomes" id="UP001497680"/>
    </source>
</evidence>
<proteinExistence type="predicted"/>
<comment type="caution">
    <text evidence="1">The sequence shown here is derived from an EMBL/GenBank/DDBJ whole genome shotgun (WGS) entry which is preliminary data.</text>
</comment>
<sequence length="329" mass="37469">MSYSPGALAGTAIGCAFAGAAIASVIFFFFYRQKPTYQRQPIDHSRYIDRRQQSPELFDYQFTPRSKIVLDQLPQAGSTDHSNLKEAFSLLETRIENFVYNYIHERPIAAETVDTNKLHGVLGNGADDWSSFQWSTHLSGTTNRAAMLKYYIARVLCARIDPKGDPEKTLLPVDVLRLYQTTLLGNTNNRTQQLVDYWRIISAALLKQQYPLDTLGERDPRFDNINKTCAELLGSLRPFLNQRSSEQISHSLRETVENFAKEGYRYFFQTNLTHIVWPPHSSTQVVLFPKLVSDFFTTAGPTKDEVVKVTIKDVSIEPLYDANSEPLKD</sequence>
<accession>A0ACC0D3N6</accession>
<name>A0ACC0D3N6_9PEZI</name>
<reference evidence="1 2" key="1">
    <citation type="journal article" date="2022" name="New Phytol.">
        <title>Ecological generalism drives hyperdiversity of secondary metabolite gene clusters in xylarialean endophytes.</title>
        <authorList>
            <person name="Franco M.E.E."/>
            <person name="Wisecaver J.H."/>
            <person name="Arnold A.E."/>
            <person name="Ju Y.M."/>
            <person name="Slot J.C."/>
            <person name="Ahrendt S."/>
            <person name="Moore L.P."/>
            <person name="Eastman K.E."/>
            <person name="Scott K."/>
            <person name="Konkel Z."/>
            <person name="Mondo S.J."/>
            <person name="Kuo A."/>
            <person name="Hayes R.D."/>
            <person name="Haridas S."/>
            <person name="Andreopoulos B."/>
            <person name="Riley R."/>
            <person name="LaButti K."/>
            <person name="Pangilinan J."/>
            <person name="Lipzen A."/>
            <person name="Amirebrahimi M."/>
            <person name="Yan J."/>
            <person name="Adam C."/>
            <person name="Keymanesh K."/>
            <person name="Ng V."/>
            <person name="Louie K."/>
            <person name="Northen T."/>
            <person name="Drula E."/>
            <person name="Henrissat B."/>
            <person name="Hsieh H.M."/>
            <person name="Youens-Clark K."/>
            <person name="Lutzoni F."/>
            <person name="Miadlikowska J."/>
            <person name="Eastwood D.C."/>
            <person name="Hamelin R.C."/>
            <person name="Grigoriev I.V."/>
            <person name="U'Ren J.M."/>
        </authorList>
    </citation>
    <scope>NUCLEOTIDE SEQUENCE [LARGE SCALE GENOMIC DNA]</scope>
    <source>
        <strain evidence="1 2">ER1909</strain>
    </source>
</reference>
<gene>
    <name evidence="1" type="ORF">F4821DRAFT_236186</name>
</gene>
<dbReference type="EMBL" id="MU394308">
    <property type="protein sequence ID" value="KAI6087307.1"/>
    <property type="molecule type" value="Genomic_DNA"/>
</dbReference>
<evidence type="ECO:0000313" key="1">
    <source>
        <dbReference type="EMBL" id="KAI6087307.1"/>
    </source>
</evidence>
<organism evidence="1 2">
    <name type="scientific">Hypoxylon rubiginosum</name>
    <dbReference type="NCBI Taxonomy" id="110542"/>
    <lineage>
        <taxon>Eukaryota</taxon>
        <taxon>Fungi</taxon>
        <taxon>Dikarya</taxon>
        <taxon>Ascomycota</taxon>
        <taxon>Pezizomycotina</taxon>
        <taxon>Sordariomycetes</taxon>
        <taxon>Xylariomycetidae</taxon>
        <taxon>Xylariales</taxon>
        <taxon>Hypoxylaceae</taxon>
        <taxon>Hypoxylon</taxon>
    </lineage>
</organism>
<dbReference type="Proteomes" id="UP001497680">
    <property type="component" value="Unassembled WGS sequence"/>
</dbReference>